<feature type="transmembrane region" description="Helical" evidence="1">
    <location>
        <begin position="215"/>
        <end position="240"/>
    </location>
</feature>
<dbReference type="AlphaFoldDB" id="A0A2U1CD73"/>
<feature type="transmembrane region" description="Helical" evidence="1">
    <location>
        <begin position="374"/>
        <end position="392"/>
    </location>
</feature>
<feature type="transmembrane region" description="Helical" evidence="1">
    <location>
        <begin position="28"/>
        <end position="48"/>
    </location>
</feature>
<feature type="transmembrane region" description="Helical" evidence="1">
    <location>
        <begin position="399"/>
        <end position="419"/>
    </location>
</feature>
<gene>
    <name evidence="2" type="ORF">C7373_10324</name>
</gene>
<dbReference type="Pfam" id="PF13687">
    <property type="entry name" value="DUF4153"/>
    <property type="match status" value="1"/>
</dbReference>
<feature type="transmembrane region" description="Helical" evidence="1">
    <location>
        <begin position="174"/>
        <end position="195"/>
    </location>
</feature>
<feature type="transmembrane region" description="Helical" evidence="1">
    <location>
        <begin position="261"/>
        <end position="286"/>
    </location>
</feature>
<evidence type="ECO:0000313" key="2">
    <source>
        <dbReference type="EMBL" id="PVY58737.1"/>
    </source>
</evidence>
<feature type="transmembrane region" description="Helical" evidence="1">
    <location>
        <begin position="306"/>
        <end position="327"/>
    </location>
</feature>
<evidence type="ECO:0000313" key="3">
    <source>
        <dbReference type="Proteomes" id="UP000245778"/>
    </source>
</evidence>
<keyword evidence="1" id="KW-0812">Transmembrane</keyword>
<feature type="transmembrane region" description="Helical" evidence="1">
    <location>
        <begin position="334"/>
        <end position="354"/>
    </location>
</feature>
<dbReference type="Proteomes" id="UP000245778">
    <property type="component" value="Unassembled WGS sequence"/>
</dbReference>
<feature type="transmembrane region" description="Helical" evidence="1">
    <location>
        <begin position="84"/>
        <end position="108"/>
    </location>
</feature>
<evidence type="ECO:0000256" key="1">
    <source>
        <dbReference type="SAM" id="Phobius"/>
    </source>
</evidence>
<dbReference type="EMBL" id="QEKK01000003">
    <property type="protein sequence ID" value="PVY58737.1"/>
    <property type="molecule type" value="Genomic_DNA"/>
</dbReference>
<organism evidence="2 3">
    <name type="scientific">Intestinimonas butyriciproducens</name>
    <dbReference type="NCBI Taxonomy" id="1297617"/>
    <lineage>
        <taxon>Bacteria</taxon>
        <taxon>Bacillati</taxon>
        <taxon>Bacillota</taxon>
        <taxon>Clostridia</taxon>
        <taxon>Eubacteriales</taxon>
        <taxon>Intestinimonas</taxon>
    </lineage>
</organism>
<dbReference type="GeneID" id="93229696"/>
<accession>A0A2U1CD73</accession>
<comment type="caution">
    <text evidence="2">The sequence shown here is derived from an EMBL/GenBank/DDBJ whole genome shotgun (WGS) entry which is preliminary data.</text>
</comment>
<sequence>MTESNALPMPSHPAGSRRHYQTDGRERVLLVLALGLGFLTADLCLAMWYGVPALGVTLLVLLWEGTLLWYAREGTGLPEKAKRGAGLGLTVAVVLLGLCFSLCVSWLWLLNAPALLALLVLQMFQLFGPARRAWSSPLMLAERGFLLLDGLFGQLGAPFQLLLSRKRERGRRRLCILLGLCCVIPLLMLVAPLLASADALFDRLTAETLRFLYEHFGSLLGRLVLGLFLAPFLFSLLYFLRRGEARATGAGQEGTFVVDPALPVTVLLPLDLLYVLFAAVQSAALFGGSAYLEAAGISYAEYARSGFFQLVWVSCINLAVVVAAVHFCRREGKLWLVVRALSTGMVALSCLMLVSAAWRMTLYVSTYGLSVKRLLTYWGMALLAVFFGAALLKIWRRDFGFFRVLLAAGISGWLLLNLLRVDAVVAEYNVEAYLTGNISALDVAYLAGLSDEALPSLARLPADMSVYEYEEGNTVGRLLEERRVHAARMAGSWRTWNLASWRAARSG</sequence>
<reference evidence="2 3" key="1">
    <citation type="submission" date="2018-04" db="EMBL/GenBank/DDBJ databases">
        <title>Genomic Encyclopedia of Type Strains, Phase IV (KMG-IV): sequencing the most valuable type-strain genomes for metagenomic binning, comparative biology and taxonomic classification.</title>
        <authorList>
            <person name="Goeker M."/>
        </authorList>
    </citation>
    <scope>NUCLEOTIDE SEQUENCE [LARGE SCALE GENOMIC DNA]</scope>
    <source>
        <strain evidence="2 3">DSM 26588</strain>
    </source>
</reference>
<dbReference type="RefSeq" id="WP_075703561.1">
    <property type="nucleotide sequence ID" value="NZ_CAMREZ010000001.1"/>
</dbReference>
<dbReference type="OrthoDB" id="9767931at2"/>
<protein>
    <submittedName>
        <fullName evidence="2">Uncharacterized protein DUF4173</fullName>
    </submittedName>
</protein>
<name>A0A2U1CD73_9FIRM</name>
<keyword evidence="1" id="KW-1133">Transmembrane helix</keyword>
<proteinExistence type="predicted"/>
<dbReference type="InterPro" id="IPR025291">
    <property type="entry name" value="DUF4153"/>
</dbReference>
<keyword evidence="1" id="KW-0472">Membrane</keyword>